<evidence type="ECO:0000256" key="4">
    <source>
        <dbReference type="ARBA" id="ARBA00022670"/>
    </source>
</evidence>
<evidence type="ECO:0000256" key="3">
    <source>
        <dbReference type="ARBA" id="ARBA00012759"/>
    </source>
</evidence>
<dbReference type="GO" id="GO:0016579">
    <property type="term" value="P:protein deubiquitination"/>
    <property type="evidence" value="ECO:0007669"/>
    <property type="project" value="InterPro"/>
</dbReference>
<evidence type="ECO:0000256" key="5">
    <source>
        <dbReference type="ARBA" id="ARBA00022786"/>
    </source>
</evidence>
<keyword evidence="7" id="KW-0788">Thiol protease</keyword>
<dbReference type="GO" id="GO:0005829">
    <property type="term" value="C:cytosol"/>
    <property type="evidence" value="ECO:0007669"/>
    <property type="project" value="TreeGrafter"/>
</dbReference>
<dbReference type="InterPro" id="IPR038765">
    <property type="entry name" value="Papain-like_cys_pep_sf"/>
</dbReference>
<evidence type="ECO:0000256" key="8">
    <source>
        <dbReference type="SAM" id="MobiDB-lite"/>
    </source>
</evidence>
<gene>
    <name evidence="12" type="primary">LOC114334224</name>
</gene>
<dbReference type="PROSITE" id="PS00973">
    <property type="entry name" value="USP_2"/>
    <property type="match status" value="1"/>
</dbReference>
<dbReference type="GO" id="GO:0010506">
    <property type="term" value="P:regulation of autophagy"/>
    <property type="evidence" value="ECO:0007669"/>
    <property type="project" value="TreeGrafter"/>
</dbReference>
<comment type="catalytic activity">
    <reaction evidence="1">
        <text>Thiol-dependent hydrolysis of ester, thioester, amide, peptide and isopeptide bonds formed by the C-terminal Gly of ubiquitin (a 76-residue protein attached to proteins as an intracellular targeting signal).</text>
        <dbReference type="EC" id="3.4.19.12"/>
    </reaction>
</comment>
<keyword evidence="5" id="KW-0833">Ubl conjugation pathway</keyword>
<dbReference type="Gene3D" id="3.90.70.10">
    <property type="entry name" value="Cysteine proteinases"/>
    <property type="match status" value="1"/>
</dbReference>
<reference evidence="12" key="1">
    <citation type="submission" date="2025-04" db="UniProtKB">
        <authorList>
            <consortium name="RefSeq"/>
        </authorList>
    </citation>
    <scope>IDENTIFICATION</scope>
    <source>
        <tissue evidence="12">Whole insect</tissue>
    </source>
</reference>
<dbReference type="AlphaFoldDB" id="A0A6P7FUN8"/>
<feature type="region of interest" description="Disordered" evidence="8">
    <location>
        <begin position="193"/>
        <end position="252"/>
    </location>
</feature>
<accession>A0A6P7FUN8</accession>
<dbReference type="InterPro" id="IPR018200">
    <property type="entry name" value="USP_CS"/>
</dbReference>
<feature type="compositionally biased region" description="Polar residues" evidence="8">
    <location>
        <begin position="235"/>
        <end position="249"/>
    </location>
</feature>
<dbReference type="PANTHER" id="PTHR24006:SF687">
    <property type="entry name" value="UBIQUITIN CARBOXYL-TERMINAL HYDROLASE 10"/>
    <property type="match status" value="1"/>
</dbReference>
<dbReference type="InParanoid" id="A0A6P7FUN8"/>
<reference evidence="10" key="2">
    <citation type="submission" date="2025-05" db="UniProtKB">
        <authorList>
            <consortium name="EnsemblMetazoa"/>
        </authorList>
    </citation>
    <scope>IDENTIFICATION</scope>
</reference>
<keyword evidence="6 12" id="KW-0378">Hydrolase</keyword>
<sequence length="662" mass="75161">MDSDELRNIEFIDLNGVDEKEQLHIRNSLQQYDPSVQLPWVKEKKSFAEGKCQQKNKEPDLSNIQQPVIPSSAHHEHHNPYIQHPIIPQSVYCNHLQPSVVVQPIITIPHPPNIVYYATNAMSPVSPPYPQVFISHRTYSPPTTYALPVHVPEGAVNEMVPKQNGVTEDKEIHENGATAKAPEVTPKTPVVVNGIDNVETPSPAPANKSWASLFSSSKPNTSPTTAKETKEKNNSEQAVNKESNNNTQLCPIKHPRKSHQFVDPDCYRMGEYLLSYVIDGKALSLQPRGLLNQSNYCYINSILQALIACPPLYNLLIGLAQNISSNEKRKPTPVIDGMCRFVKEFKHLPANLRVKDNKKADKNAKKDLNVMINTDIPFEPTWIYKMLNAIRTDLIEGRQEDAEEFLGFLLNGLNDEMLELIKLVKSDFDEPLEAPTQIEDDADKEWKVMGPKNKGSITRRTDFDRTPISDIFGGLLKSRIQRTGDLNTENIQPFLTLQLNIEKVKTVREALEVLVNRHQLEGLTSSKTNEEVEAWQQVLLDELPVILILHLKCFDYKQDGCTKIVKALEFPVDLKIDQKLLASKIQIQKEKHYKLFAVVYHDGKEASKGHYVTDAFHVGYSSWLRYDDASVKTVQEEQVLKPQGTRVPYLLFYRRSDTIRGK</sequence>
<evidence type="ECO:0000313" key="12">
    <source>
        <dbReference type="RefSeq" id="XP_028140061.1"/>
    </source>
</evidence>
<name>A0A6P7FUN8_DIAVI</name>
<dbReference type="RefSeq" id="XP_028140061.1">
    <property type="nucleotide sequence ID" value="XM_028284260.1"/>
</dbReference>
<dbReference type="KEGG" id="dvv:114334224"/>
<evidence type="ECO:0000313" key="10">
    <source>
        <dbReference type="EnsemblMetazoa" id="XP_028140061.1"/>
    </source>
</evidence>
<comment type="similarity">
    <text evidence="2">Belongs to the peptidase C19 family. USP10 subfamily.</text>
</comment>
<organism evidence="12">
    <name type="scientific">Diabrotica virgifera virgifera</name>
    <name type="common">western corn rootworm</name>
    <dbReference type="NCBI Taxonomy" id="50390"/>
    <lineage>
        <taxon>Eukaryota</taxon>
        <taxon>Metazoa</taxon>
        <taxon>Ecdysozoa</taxon>
        <taxon>Arthropoda</taxon>
        <taxon>Hexapoda</taxon>
        <taxon>Insecta</taxon>
        <taxon>Pterygota</taxon>
        <taxon>Neoptera</taxon>
        <taxon>Endopterygota</taxon>
        <taxon>Coleoptera</taxon>
        <taxon>Polyphaga</taxon>
        <taxon>Cucujiformia</taxon>
        <taxon>Chrysomeloidea</taxon>
        <taxon>Chrysomelidae</taxon>
        <taxon>Galerucinae</taxon>
        <taxon>Diabroticina</taxon>
        <taxon>Diabroticites</taxon>
        <taxon>Diabrotica</taxon>
    </lineage>
</organism>
<dbReference type="GO" id="GO:0004843">
    <property type="term" value="F:cysteine-type deubiquitinase activity"/>
    <property type="evidence" value="ECO:0007669"/>
    <property type="project" value="UniProtKB-EC"/>
</dbReference>
<dbReference type="EC" id="3.4.19.12" evidence="3"/>
<dbReference type="GO" id="GO:0006508">
    <property type="term" value="P:proteolysis"/>
    <property type="evidence" value="ECO:0007669"/>
    <property type="project" value="UniProtKB-KW"/>
</dbReference>
<protein>
    <recommendedName>
        <fullName evidence="3">ubiquitinyl hydrolase 1</fullName>
        <ecNumber evidence="3">3.4.19.12</ecNumber>
    </recommendedName>
</protein>
<proteinExistence type="inferred from homology"/>
<dbReference type="EnsemblMetazoa" id="XM_028284260.2">
    <property type="protein sequence ID" value="XP_028140061.1"/>
    <property type="gene ID" value="LOC114334224"/>
</dbReference>
<dbReference type="OrthoDB" id="429671at2759"/>
<dbReference type="GO" id="GO:0030330">
    <property type="term" value="P:DNA damage response, signal transduction by p53 class mediator"/>
    <property type="evidence" value="ECO:0007669"/>
    <property type="project" value="TreeGrafter"/>
</dbReference>
<dbReference type="Pfam" id="PF00443">
    <property type="entry name" value="UCH"/>
    <property type="match status" value="1"/>
</dbReference>
<dbReference type="PANTHER" id="PTHR24006">
    <property type="entry name" value="UBIQUITIN CARBOXYL-TERMINAL HYDROLASE"/>
    <property type="match status" value="1"/>
</dbReference>
<evidence type="ECO:0000313" key="11">
    <source>
        <dbReference type="Proteomes" id="UP001652700"/>
    </source>
</evidence>
<dbReference type="FunFam" id="3.90.70.10:FF:000092">
    <property type="entry name" value="Ubiquitin carboxyl-terminal hydrolase"/>
    <property type="match status" value="1"/>
</dbReference>
<keyword evidence="11" id="KW-1185">Reference proteome</keyword>
<dbReference type="CTD" id="9100"/>
<dbReference type="InterPro" id="IPR001394">
    <property type="entry name" value="Peptidase_C19_UCH"/>
</dbReference>
<feature type="compositionally biased region" description="Polar residues" evidence="8">
    <location>
        <begin position="209"/>
        <end position="226"/>
    </location>
</feature>
<evidence type="ECO:0000256" key="2">
    <source>
        <dbReference type="ARBA" id="ARBA00005427"/>
    </source>
</evidence>
<evidence type="ECO:0000256" key="7">
    <source>
        <dbReference type="ARBA" id="ARBA00022807"/>
    </source>
</evidence>
<keyword evidence="4" id="KW-0645">Protease</keyword>
<dbReference type="SUPFAM" id="SSF54001">
    <property type="entry name" value="Cysteine proteinases"/>
    <property type="match status" value="1"/>
</dbReference>
<dbReference type="GeneID" id="114334224"/>
<dbReference type="InterPro" id="IPR050164">
    <property type="entry name" value="Peptidase_C19"/>
</dbReference>
<dbReference type="Proteomes" id="UP001652700">
    <property type="component" value="Unplaced"/>
</dbReference>
<dbReference type="InterPro" id="IPR028889">
    <property type="entry name" value="USP"/>
</dbReference>
<dbReference type="GO" id="GO:0005634">
    <property type="term" value="C:nucleus"/>
    <property type="evidence" value="ECO:0007669"/>
    <property type="project" value="TreeGrafter"/>
</dbReference>
<feature type="domain" description="USP" evidence="9">
    <location>
        <begin position="288"/>
        <end position="656"/>
    </location>
</feature>
<evidence type="ECO:0000256" key="1">
    <source>
        <dbReference type="ARBA" id="ARBA00000707"/>
    </source>
</evidence>
<dbReference type="PROSITE" id="PS50235">
    <property type="entry name" value="USP_3"/>
    <property type="match status" value="1"/>
</dbReference>
<evidence type="ECO:0000256" key="6">
    <source>
        <dbReference type="ARBA" id="ARBA00022801"/>
    </source>
</evidence>
<evidence type="ECO:0000259" key="9">
    <source>
        <dbReference type="PROSITE" id="PS50235"/>
    </source>
</evidence>